<dbReference type="AlphaFoldDB" id="A0A0U3N7Y6"/>
<accession>A0A0U3N7Y6</accession>
<dbReference type="EMBL" id="CP013729">
    <property type="protein sequence ID" value="ALV04672.1"/>
    <property type="molecule type" value="Genomic_DNA"/>
</dbReference>
<sequence>MLKMMLAPLLWAIRLVLALIILFEEWGWEPLQRVMARIGRLPVIRHLEAAVRRLPPYLALAVLLVPSLFLIPIKLLALWLISRSHAALGVTVIIAAKLAGTAVVAHLFALTQPALMHLAWFRTLYARWIAWKAELLAWVRASGVWRSARALKLRLRRVLRSVLRRSAAGTPS</sequence>
<protein>
    <submittedName>
        <fullName evidence="1">Uncharacterized protein</fullName>
    </submittedName>
</protein>
<dbReference type="Proteomes" id="UP000060699">
    <property type="component" value="Chromosome"/>
</dbReference>
<reference evidence="1 2" key="1">
    <citation type="submission" date="2015-12" db="EMBL/GenBank/DDBJ databases">
        <title>Complete genome of Roseateles depolymerans KCTC 42856.</title>
        <authorList>
            <person name="Kim K.M."/>
        </authorList>
    </citation>
    <scope>NUCLEOTIDE SEQUENCE [LARGE SCALE GENOMIC DNA]</scope>
    <source>
        <strain evidence="1 2">KCTC 42856</strain>
    </source>
</reference>
<dbReference type="KEGG" id="rdp:RD2015_167"/>
<gene>
    <name evidence="1" type="ORF">RD2015_167</name>
</gene>
<name>A0A0U3N7Y6_9BURK</name>
<organism evidence="1 2">
    <name type="scientific">Roseateles depolymerans</name>
    <dbReference type="NCBI Taxonomy" id="76731"/>
    <lineage>
        <taxon>Bacteria</taxon>
        <taxon>Pseudomonadati</taxon>
        <taxon>Pseudomonadota</taxon>
        <taxon>Betaproteobacteria</taxon>
        <taxon>Burkholderiales</taxon>
        <taxon>Sphaerotilaceae</taxon>
        <taxon>Roseateles</taxon>
    </lineage>
</organism>
<keyword evidence="2" id="KW-1185">Reference proteome</keyword>
<proteinExistence type="predicted"/>
<dbReference type="RefSeq" id="WP_058933269.1">
    <property type="nucleotide sequence ID" value="NZ_CP013729.1"/>
</dbReference>
<dbReference type="PATRIC" id="fig|76731.3.peg.170"/>
<dbReference type="STRING" id="76731.RD2015_167"/>
<evidence type="ECO:0000313" key="2">
    <source>
        <dbReference type="Proteomes" id="UP000060699"/>
    </source>
</evidence>
<evidence type="ECO:0000313" key="1">
    <source>
        <dbReference type="EMBL" id="ALV04672.1"/>
    </source>
</evidence>